<dbReference type="Pfam" id="PF00310">
    <property type="entry name" value="GATase_2"/>
    <property type="match status" value="1"/>
</dbReference>
<dbReference type="Pfam" id="PF04898">
    <property type="entry name" value="Glu_syn_central"/>
    <property type="match status" value="1"/>
</dbReference>
<dbReference type="FunFam" id="3.20.20.70:FF:000084">
    <property type="entry name" value="Ferredoxin-dependent glutamate synthase, chloroplastic"/>
    <property type="match status" value="1"/>
</dbReference>
<keyword evidence="14" id="KW-0314">Glutamate biosynthesis</keyword>
<keyword evidence="13" id="KW-0411">Iron-sulfur</keyword>
<keyword evidence="7" id="KW-0285">Flavoprotein</keyword>
<keyword evidence="6" id="KW-0028">Amino-acid biosynthesis</keyword>
<evidence type="ECO:0000256" key="6">
    <source>
        <dbReference type="ARBA" id="ARBA00022605"/>
    </source>
</evidence>
<evidence type="ECO:0000256" key="13">
    <source>
        <dbReference type="ARBA" id="ARBA00023014"/>
    </source>
</evidence>
<geneLocation type="chloroplast" evidence="19"/>
<keyword evidence="11" id="KW-0560">Oxidoreductase</keyword>
<evidence type="ECO:0000256" key="15">
    <source>
        <dbReference type="ARBA" id="ARBA00023291"/>
    </source>
</evidence>
<evidence type="ECO:0000256" key="1">
    <source>
        <dbReference type="ARBA" id="ARBA00001917"/>
    </source>
</evidence>
<keyword evidence="15" id="KW-0003">3Fe-4S</keyword>
<evidence type="ECO:0000256" key="14">
    <source>
        <dbReference type="ARBA" id="ARBA00023164"/>
    </source>
</evidence>
<dbReference type="NCBIfam" id="NF008730">
    <property type="entry name" value="PRK11750.1"/>
    <property type="match status" value="1"/>
</dbReference>
<comment type="similarity">
    <text evidence="5">Belongs to the glutamate synthase family.</text>
</comment>
<dbReference type="InterPro" id="IPR050711">
    <property type="entry name" value="ET-N_metabolism_enzyme"/>
</dbReference>
<dbReference type="InterPro" id="IPR029055">
    <property type="entry name" value="Ntn_hydrolases_N"/>
</dbReference>
<reference evidence="19" key="1">
    <citation type="journal article" date="2017" name="J. Phycol.">
        <title>Analysis of chloroplast genomes and a supermatrix inform reclassification of the Rhodomelaceae (Rhodophyta).</title>
        <authorList>
            <person name="Diaz-Tapia P."/>
            <person name="Maggs C.A."/>
            <person name="West J.A."/>
            <person name="Verbruggen H."/>
        </authorList>
    </citation>
    <scope>NUCLEOTIDE SEQUENCE</scope>
    <source>
        <strain evidence="19">JW3780</strain>
    </source>
</reference>
<dbReference type="GeneID" id="33354931"/>
<protein>
    <recommendedName>
        <fullName evidence="17">glutamate synthase (ferredoxin)</fullName>
        <ecNumber evidence="17">1.4.7.1</ecNumber>
    </recommendedName>
</protein>
<dbReference type="CDD" id="cd02808">
    <property type="entry name" value="GltS_FMN"/>
    <property type="match status" value="1"/>
</dbReference>
<accession>A0A1Z1M733</accession>
<keyword evidence="10" id="KW-0315">Glutamine amidotransferase</keyword>
<dbReference type="Gene3D" id="2.160.20.60">
    <property type="entry name" value="Glutamate synthase, alpha subunit, C-terminal domain"/>
    <property type="match status" value="1"/>
</dbReference>
<dbReference type="GO" id="GO:0046872">
    <property type="term" value="F:metal ion binding"/>
    <property type="evidence" value="ECO:0007669"/>
    <property type="project" value="UniProtKB-KW"/>
</dbReference>
<dbReference type="InterPro" id="IPR017932">
    <property type="entry name" value="GATase_2_dom"/>
</dbReference>
<dbReference type="CDD" id="cd00982">
    <property type="entry name" value="gltB_C"/>
    <property type="match status" value="1"/>
</dbReference>
<dbReference type="GO" id="GO:0051538">
    <property type="term" value="F:3 iron, 4 sulfur cluster binding"/>
    <property type="evidence" value="ECO:0007669"/>
    <property type="project" value="UniProtKB-KW"/>
</dbReference>
<dbReference type="GO" id="GO:0006537">
    <property type="term" value="P:glutamate biosynthetic process"/>
    <property type="evidence" value="ECO:0007669"/>
    <property type="project" value="UniProtKB-KW"/>
</dbReference>
<dbReference type="EMBL" id="MF101420">
    <property type="protein sequence ID" value="ARW61826.1"/>
    <property type="molecule type" value="Genomic_DNA"/>
</dbReference>
<evidence type="ECO:0000313" key="19">
    <source>
        <dbReference type="EMBL" id="ARW61826.1"/>
    </source>
</evidence>
<evidence type="ECO:0000256" key="10">
    <source>
        <dbReference type="ARBA" id="ARBA00022962"/>
    </source>
</evidence>
<keyword evidence="9" id="KW-0479">Metal-binding</keyword>
<dbReference type="InterPro" id="IPR036485">
    <property type="entry name" value="Glu_synth_asu_C_sf"/>
</dbReference>
<evidence type="ECO:0000256" key="3">
    <source>
        <dbReference type="ARBA" id="ARBA00004802"/>
    </source>
</evidence>
<dbReference type="Pfam" id="PF01493">
    <property type="entry name" value="GXGXG"/>
    <property type="match status" value="1"/>
</dbReference>
<dbReference type="CDD" id="cd00713">
    <property type="entry name" value="GltS"/>
    <property type="match status" value="1"/>
</dbReference>
<dbReference type="Gene3D" id="3.60.20.10">
    <property type="entry name" value="Glutamine Phosphoribosylpyrophosphate, subunit 1, domain 1"/>
    <property type="match status" value="1"/>
</dbReference>
<evidence type="ECO:0000256" key="4">
    <source>
        <dbReference type="ARBA" id="ARBA00004909"/>
    </source>
</evidence>
<evidence type="ECO:0000256" key="17">
    <source>
        <dbReference type="ARBA" id="ARBA00039085"/>
    </source>
</evidence>
<evidence type="ECO:0000259" key="18">
    <source>
        <dbReference type="PROSITE" id="PS51278"/>
    </source>
</evidence>
<name>A0A1Z1M733_9FLOR</name>
<keyword evidence="19" id="KW-0150">Chloroplast</keyword>
<comment type="cofactor">
    <cofactor evidence="2">
        <name>[3Fe-4S] cluster</name>
        <dbReference type="ChEBI" id="CHEBI:21137"/>
    </cofactor>
</comment>
<dbReference type="InterPro" id="IPR002489">
    <property type="entry name" value="Glu_synth_asu_C"/>
</dbReference>
<dbReference type="SUPFAM" id="SSF56235">
    <property type="entry name" value="N-terminal nucleophile aminohydrolases (Ntn hydrolases)"/>
    <property type="match status" value="1"/>
</dbReference>
<keyword evidence="19" id="KW-0934">Plastid</keyword>
<evidence type="ECO:0000256" key="9">
    <source>
        <dbReference type="ARBA" id="ARBA00022723"/>
    </source>
</evidence>
<evidence type="ECO:0000256" key="16">
    <source>
        <dbReference type="ARBA" id="ARBA00037928"/>
    </source>
</evidence>
<evidence type="ECO:0000256" key="11">
    <source>
        <dbReference type="ARBA" id="ARBA00023002"/>
    </source>
</evidence>
<dbReference type="GO" id="GO:0016041">
    <property type="term" value="F:glutamate synthase (ferredoxin) activity"/>
    <property type="evidence" value="ECO:0007669"/>
    <property type="project" value="UniProtKB-EC"/>
</dbReference>
<dbReference type="SUPFAM" id="SSF51395">
    <property type="entry name" value="FMN-linked oxidoreductases"/>
    <property type="match status" value="1"/>
</dbReference>
<dbReference type="PANTHER" id="PTHR11938">
    <property type="entry name" value="FAD NADPH DEHYDROGENASE/OXIDOREDUCTASE"/>
    <property type="match status" value="1"/>
</dbReference>
<evidence type="ECO:0000256" key="7">
    <source>
        <dbReference type="ARBA" id="ARBA00022630"/>
    </source>
</evidence>
<dbReference type="GO" id="GO:0019676">
    <property type="term" value="P:ammonia assimilation cycle"/>
    <property type="evidence" value="ECO:0007669"/>
    <property type="project" value="TreeGrafter"/>
</dbReference>
<comment type="pathway">
    <text evidence="16">Amino-acid biosynthesis; L-glutamate biosynthesis via GLT pathway; L-glutamate from 2-oxoglutarate and L-glutamine (ferredoxin route): step 1/1.</text>
</comment>
<dbReference type="InterPro" id="IPR002932">
    <property type="entry name" value="Glu_synthdom"/>
</dbReference>
<dbReference type="InterPro" id="IPR006982">
    <property type="entry name" value="Glu_synth_centr_N"/>
</dbReference>
<sequence length="1534" mass="170195">MQISKNFTYKLSQFLGFPSIINERDACGVGFVAKINSLPSRDIVLSALDALNCMEHRGGCSADGKSGDGAGITTEIPWNLFSLSYLYNSEDQYNNVNKPLAIAMIFIVPEHLKYIKSVFEWILGQYNFSIVKWRLVPVDSSVLGFNSAINEPCVVQCIVKYNSHEIDQLEKILYIVRKKIEKVVSNTNSSIYKDFYICSFSSRLITYKGMVRSEALANYYIDLQSSSYCSRFALYHRRFSTNTMPKWSLAQPMRFIAHNGEINTLLGNLNWTKSREPIFLDGSWSNYSENLTPIVNLFNSDSANLDAIVELLIKSGKEPEEALMILIPEAYQNQPSLKPFPEIIDFYKYYSNLQEPWDGPALVVFSDGKKVGATLDRNGLRPARYFITDDGLVSLSSETGIFNVDSSRIVQKGRLGPGQMLSVDLSNNLILDNLSIKRQISQSFPYKSWLQNQHIQIEYQNYESDTNSDLIHVSRLHTAFGYSNEDVELVIEHMASSAKEPTFCMGDDIPLAVLSSKPRLIYDYFKQRFAQVTNPAIDPLRESLVMSLVTHLGPKGNYLEPNKQIAKSLDLKSPIINEKELILISKSLLQVSHVSTFFAVNSSIKSFDKHIRIICNQCVKDINNGIQVIILTDRIDSLNQNNIFIPPLLVVGAVHHYLIKEKLRHKVSLVIDTGQCWNTHHVACLIGYGASAICPYLAFLTVRQWWQNPRTQKFMLNGKLPQITIEESQNNYRNALEKGLLKILSKMGICLISSYHGAQIFEILGLGNDLVDSSFLNTTSRLGGINAIEFFEQTLFMYRCAFVTKLPKKLTNLGYVQYRPGAEYHVNNPEMSKTLHRAVRNSDINLYNKYRSLLEDRAPSNLRDMLSICSSRKSININNVESVDLILNSFCTGGMSLGALSRETHETLAIAMNRIGGKSNSGEGGEDPVRFKEINDINNSGVSEKFSYLKGLKNKDIASSAIKQIASGRFGVTPEYLVNAKQLEIKIAQGAKPGEGGQLPGKKVSPYIATLRNCKPGVTLISPPPHHDIYSIEDLAQLIFDLHQINPKARVSVKLVASVGIGTIAAGVAKGNADIIQVSGHDGGTGASPLSSIKHAGVPWELGLTEVHQTLVDNGLRNQVILRVDGGLRTGKDVILAAIMGAEEFGFGTIAMIATGCVMARICHTNNCPVGVATQRQDLRNRYPGIPADLVNFFTYVGEEVREILASLGYESLKEIIGVTSLLSINSKKLVKTSNLNLDVLLNYLDSSRKLSFHNDIHNNGQVLDDYILNDQNLVNAINYQITVIKNVLILNTDRSVGSRISGLIAKKYGEKNFKGNLQINFSGIAGQSFGSFICHGMYLTLVGEANDYVGKGMNGGEIIISPLPEHKSEASNFVIIGNTCLYGATGGYLFVNGQAGERFAVRNSAAQAIIEGVGDHACEYMTGGLIVVLGMAGRNIGAGMTGGLAYFLDEDGEFMSKVNLEIVKVQKLLTKEAEESLLDLIELYEIKTKSLKAKKILDNWKDYVHLFWQIIPPSEENTPFTNVEYSSYSSILN</sequence>
<comment type="pathway">
    <text evidence="4">Nitrogen metabolism.</text>
</comment>
<dbReference type="SUPFAM" id="SSF69336">
    <property type="entry name" value="Alpha subunit of glutamate synthase, C-terminal domain"/>
    <property type="match status" value="1"/>
</dbReference>
<proteinExistence type="inferred from homology"/>
<comment type="pathway">
    <text evidence="3">Energy metabolism; nitrogen metabolism.</text>
</comment>
<dbReference type="UniPathway" id="UPA00045"/>
<evidence type="ECO:0000256" key="2">
    <source>
        <dbReference type="ARBA" id="ARBA00001927"/>
    </source>
</evidence>
<evidence type="ECO:0000256" key="8">
    <source>
        <dbReference type="ARBA" id="ARBA00022643"/>
    </source>
</evidence>
<gene>
    <name evidence="19" type="primary">gltB</name>
</gene>
<keyword evidence="8" id="KW-0288">FMN</keyword>
<evidence type="ECO:0000256" key="12">
    <source>
        <dbReference type="ARBA" id="ARBA00023004"/>
    </source>
</evidence>
<dbReference type="PROSITE" id="PS51278">
    <property type="entry name" value="GATASE_TYPE_2"/>
    <property type="match status" value="1"/>
</dbReference>
<dbReference type="PANTHER" id="PTHR11938:SF133">
    <property type="entry name" value="GLUTAMATE SYNTHASE (NADH)"/>
    <property type="match status" value="1"/>
</dbReference>
<dbReference type="RefSeq" id="YP_009393264.1">
    <property type="nucleotide sequence ID" value="NC_035267.1"/>
</dbReference>
<dbReference type="Gene3D" id="3.20.20.70">
    <property type="entry name" value="Aldolase class I"/>
    <property type="match status" value="2"/>
</dbReference>
<dbReference type="EC" id="1.4.7.1" evidence="17"/>
<evidence type="ECO:0000256" key="5">
    <source>
        <dbReference type="ARBA" id="ARBA00009716"/>
    </source>
</evidence>
<dbReference type="Pfam" id="PF01645">
    <property type="entry name" value="Glu_synthase"/>
    <property type="match status" value="1"/>
</dbReference>
<keyword evidence="12" id="KW-0408">Iron</keyword>
<dbReference type="InterPro" id="IPR013785">
    <property type="entry name" value="Aldolase_TIM"/>
</dbReference>
<feature type="domain" description="Glutamine amidotransferase type-2" evidence="18">
    <location>
        <begin position="27"/>
        <end position="426"/>
    </location>
</feature>
<organism evidence="19">
    <name type="scientific">Symphyocladiella dendroidea</name>
    <dbReference type="NCBI Taxonomy" id="2506487"/>
    <lineage>
        <taxon>Eukaryota</taxon>
        <taxon>Rhodophyta</taxon>
        <taxon>Florideophyceae</taxon>
        <taxon>Rhodymeniophycidae</taxon>
        <taxon>Ceramiales</taxon>
        <taxon>Rhodomelaceae</taxon>
        <taxon>Pterosiphonieae</taxon>
        <taxon>Symphyocladiella</taxon>
    </lineage>
</organism>
<comment type="cofactor">
    <cofactor evidence="1">
        <name>FMN</name>
        <dbReference type="ChEBI" id="CHEBI:58210"/>
    </cofactor>
</comment>